<dbReference type="STRING" id="1338436.LK10_14720"/>
<evidence type="ECO:0000256" key="2">
    <source>
        <dbReference type="PROSITE-ProRule" id="PRU00335"/>
    </source>
</evidence>
<comment type="caution">
    <text evidence="4">The sequence shown here is derived from an EMBL/GenBank/DDBJ whole genome shotgun (WGS) entry which is preliminary data.</text>
</comment>
<feature type="domain" description="HTH tetR-type" evidence="3">
    <location>
        <begin position="7"/>
        <end position="67"/>
    </location>
</feature>
<reference evidence="4 5" key="1">
    <citation type="submission" date="2014-09" db="EMBL/GenBank/DDBJ databases">
        <title>Genome sequence of Sinomonas sp. MUSC 117.</title>
        <authorList>
            <person name="Lee L.-H."/>
        </authorList>
    </citation>
    <scope>NUCLEOTIDE SEQUENCE [LARGE SCALE GENOMIC DNA]</scope>
    <source>
        <strain evidence="4 5">MUSC 117</strain>
    </source>
</reference>
<organism evidence="4 5">
    <name type="scientific">Sinomonas humi</name>
    <dbReference type="NCBI Taxonomy" id="1338436"/>
    <lineage>
        <taxon>Bacteria</taxon>
        <taxon>Bacillati</taxon>
        <taxon>Actinomycetota</taxon>
        <taxon>Actinomycetes</taxon>
        <taxon>Micrococcales</taxon>
        <taxon>Micrococcaceae</taxon>
        <taxon>Sinomonas</taxon>
    </lineage>
</organism>
<dbReference type="GO" id="GO:0003677">
    <property type="term" value="F:DNA binding"/>
    <property type="evidence" value="ECO:0007669"/>
    <property type="project" value="UniProtKB-UniRule"/>
</dbReference>
<dbReference type="AlphaFoldDB" id="A0A0B2AJ60"/>
<evidence type="ECO:0000313" key="5">
    <source>
        <dbReference type="Proteomes" id="UP000030982"/>
    </source>
</evidence>
<gene>
    <name evidence="4" type="ORF">LK10_14720</name>
</gene>
<evidence type="ECO:0000313" key="4">
    <source>
        <dbReference type="EMBL" id="KHL01817.1"/>
    </source>
</evidence>
<dbReference type="EMBL" id="JTDL01000138">
    <property type="protein sequence ID" value="KHL01817.1"/>
    <property type="molecule type" value="Genomic_DNA"/>
</dbReference>
<dbReference type="OrthoDB" id="5177743at2"/>
<protein>
    <recommendedName>
        <fullName evidence="3">HTH tetR-type domain-containing protein</fullName>
    </recommendedName>
</protein>
<evidence type="ECO:0000259" key="3">
    <source>
        <dbReference type="PROSITE" id="PS50977"/>
    </source>
</evidence>
<proteinExistence type="predicted"/>
<dbReference type="Proteomes" id="UP000030982">
    <property type="component" value="Unassembled WGS sequence"/>
</dbReference>
<keyword evidence="5" id="KW-1185">Reference proteome</keyword>
<sequence>MARPPRPERKTELLEQILDFLLDKTLADLTFRSLADGLGISSYVLVYHFGNREQLVSEIIRGIESRFDRQRPGAGHLGLDELVLWARGVFTQSLEYRGRQLQRLEFEAAVQDAVAERPRGNSVAGYLRWCDFLSSWLEEEGCPADDAAVRGRTFVASAMGIVYDYVICGDREAVTASFEMLVDVFVRQLEATRPSLEGRA</sequence>
<feature type="DNA-binding region" description="H-T-H motif" evidence="2">
    <location>
        <begin position="30"/>
        <end position="49"/>
    </location>
</feature>
<accession>A0A0B2AJ60</accession>
<dbReference type="SUPFAM" id="SSF46689">
    <property type="entry name" value="Homeodomain-like"/>
    <property type="match status" value="1"/>
</dbReference>
<dbReference type="RefSeq" id="WP_043125128.1">
    <property type="nucleotide sequence ID" value="NZ_JTDL01000138.1"/>
</dbReference>
<evidence type="ECO:0000256" key="1">
    <source>
        <dbReference type="ARBA" id="ARBA00023125"/>
    </source>
</evidence>
<name>A0A0B2AJ60_9MICC</name>
<dbReference type="Gene3D" id="1.10.357.10">
    <property type="entry name" value="Tetracycline Repressor, domain 2"/>
    <property type="match status" value="1"/>
</dbReference>
<keyword evidence="1 2" id="KW-0238">DNA-binding</keyword>
<dbReference type="InterPro" id="IPR009057">
    <property type="entry name" value="Homeodomain-like_sf"/>
</dbReference>
<dbReference type="InterPro" id="IPR001647">
    <property type="entry name" value="HTH_TetR"/>
</dbReference>
<dbReference type="PROSITE" id="PS50977">
    <property type="entry name" value="HTH_TETR_2"/>
    <property type="match status" value="1"/>
</dbReference>